<comment type="caution">
    <text evidence="1">The sequence shown here is derived from an EMBL/GenBank/DDBJ whole genome shotgun (WGS) entry which is preliminary data.</text>
</comment>
<proteinExistence type="predicted"/>
<reference evidence="1 2" key="1">
    <citation type="submission" date="2014-03" db="EMBL/GenBank/DDBJ databases">
        <title>Draft Genome of Photorhabdus temperata Meg1.</title>
        <authorList>
            <person name="Hurst S.G.IV."/>
            <person name="Morris K."/>
            <person name="Thomas K."/>
            <person name="Tisa L.S."/>
        </authorList>
    </citation>
    <scope>NUCLEOTIDE SEQUENCE [LARGE SCALE GENOMIC DNA]</scope>
    <source>
        <strain evidence="1 2">Meg1</strain>
    </source>
</reference>
<evidence type="ECO:0000313" key="2">
    <source>
        <dbReference type="Proteomes" id="UP000028002"/>
    </source>
</evidence>
<gene>
    <name evidence="1" type="ORF">MEG1DRAFT_02939</name>
</gene>
<accession>A0A081RUY1</accession>
<dbReference type="AlphaFoldDB" id="A0A081RUY1"/>
<dbReference type="PATRIC" id="fig|1393735.3.peg.2992"/>
<name>A0A081RUY1_PHOTE</name>
<sequence>MFFSVGVELPKDENTAYGLVIPALCTEDYGCFSTPKTPVSEIRAQALSSPQ</sequence>
<dbReference type="EMBL" id="JGVH01000049">
    <property type="protein sequence ID" value="KER02484.1"/>
    <property type="molecule type" value="Genomic_DNA"/>
</dbReference>
<evidence type="ECO:0000313" key="1">
    <source>
        <dbReference type="EMBL" id="KER02484.1"/>
    </source>
</evidence>
<organism evidence="1 2">
    <name type="scientific">Photorhabdus temperata subsp. temperata Meg1</name>
    <dbReference type="NCBI Taxonomy" id="1393735"/>
    <lineage>
        <taxon>Bacteria</taxon>
        <taxon>Pseudomonadati</taxon>
        <taxon>Pseudomonadota</taxon>
        <taxon>Gammaproteobacteria</taxon>
        <taxon>Enterobacterales</taxon>
        <taxon>Morganellaceae</taxon>
        <taxon>Photorhabdus</taxon>
    </lineage>
</organism>
<dbReference type="Proteomes" id="UP000028002">
    <property type="component" value="Unassembled WGS sequence"/>
</dbReference>
<protein>
    <submittedName>
        <fullName evidence="1">Uncharacterized protein</fullName>
    </submittedName>
</protein>